<keyword evidence="3" id="KW-1185">Reference proteome</keyword>
<proteinExistence type="predicted"/>
<protein>
    <submittedName>
        <fullName evidence="2">Putative nucleic acid-binding protein</fullName>
    </submittedName>
</protein>
<organism evidence="2 3">
    <name type="scientific">Marinoscillum furvescens DSM 4134</name>
    <dbReference type="NCBI Taxonomy" id="1122208"/>
    <lineage>
        <taxon>Bacteria</taxon>
        <taxon>Pseudomonadati</taxon>
        <taxon>Bacteroidota</taxon>
        <taxon>Cytophagia</taxon>
        <taxon>Cytophagales</taxon>
        <taxon>Reichenbachiellaceae</taxon>
        <taxon>Marinoscillum</taxon>
    </lineage>
</organism>
<dbReference type="Proteomes" id="UP000256779">
    <property type="component" value="Unassembled WGS sequence"/>
</dbReference>
<name>A0A3D9KZ23_MARFU</name>
<dbReference type="OrthoDB" id="1148871at2"/>
<feature type="domain" description="PIN" evidence="1">
    <location>
        <begin position="3"/>
        <end position="116"/>
    </location>
</feature>
<evidence type="ECO:0000313" key="2">
    <source>
        <dbReference type="EMBL" id="RED92838.1"/>
    </source>
</evidence>
<dbReference type="Pfam" id="PF13470">
    <property type="entry name" value="PIN_3"/>
    <property type="match status" value="1"/>
</dbReference>
<reference evidence="2 3" key="1">
    <citation type="submission" date="2018-07" db="EMBL/GenBank/DDBJ databases">
        <title>Genomic Encyclopedia of Type Strains, Phase IV (KMG-IV): sequencing the most valuable type-strain genomes for metagenomic binning, comparative biology and taxonomic classification.</title>
        <authorList>
            <person name="Goeker M."/>
        </authorList>
    </citation>
    <scope>NUCLEOTIDE SEQUENCE [LARGE SCALE GENOMIC DNA]</scope>
    <source>
        <strain evidence="2 3">DSM 4134</strain>
    </source>
</reference>
<comment type="caution">
    <text evidence="2">The sequence shown here is derived from an EMBL/GenBank/DDBJ whole genome shotgun (WGS) entry which is preliminary data.</text>
</comment>
<dbReference type="InterPro" id="IPR002716">
    <property type="entry name" value="PIN_dom"/>
</dbReference>
<dbReference type="EMBL" id="QREG01000028">
    <property type="protein sequence ID" value="RED92838.1"/>
    <property type="molecule type" value="Genomic_DNA"/>
</dbReference>
<dbReference type="SUPFAM" id="SSF88723">
    <property type="entry name" value="PIN domain-like"/>
    <property type="match status" value="1"/>
</dbReference>
<dbReference type="RefSeq" id="WP_115870129.1">
    <property type="nucleotide sequence ID" value="NZ_QREG01000028.1"/>
</dbReference>
<evidence type="ECO:0000259" key="1">
    <source>
        <dbReference type="Pfam" id="PF13470"/>
    </source>
</evidence>
<gene>
    <name evidence="2" type="ORF">C7460_12855</name>
</gene>
<accession>A0A3D9KZ23</accession>
<dbReference type="AlphaFoldDB" id="A0A3D9KZ23"/>
<evidence type="ECO:0000313" key="3">
    <source>
        <dbReference type="Proteomes" id="UP000256779"/>
    </source>
</evidence>
<dbReference type="Gene3D" id="3.40.50.1010">
    <property type="entry name" value="5'-nuclease"/>
    <property type="match status" value="1"/>
</dbReference>
<dbReference type="InterPro" id="IPR029060">
    <property type="entry name" value="PIN-like_dom_sf"/>
</dbReference>
<sequence>MIKVLLDTNIVLDIALRRIPHYFDSESMFRLISEGVIEAYISATTVTDLYYISAKQVGGKMAREFISSLIEIVHVAGVDEHVIREALNSNFKDFEDGVQHFTAEKSNCEVIISRNIDDFKGGVLPVRTPKEFIENLK</sequence>